<dbReference type="GO" id="GO:0016020">
    <property type="term" value="C:membrane"/>
    <property type="evidence" value="ECO:0007669"/>
    <property type="project" value="UniProtKB-SubCell"/>
</dbReference>
<evidence type="ECO:0000256" key="5">
    <source>
        <dbReference type="SAM" id="Phobius"/>
    </source>
</evidence>
<keyword evidence="3 5" id="KW-1133">Transmembrane helix</keyword>
<dbReference type="AlphaFoldDB" id="A0A8S4N402"/>
<feature type="transmembrane region" description="Helical" evidence="5">
    <location>
        <begin position="249"/>
        <end position="267"/>
    </location>
</feature>
<sequence length="346" mass="40056">MPYSQKMDTESRGSSFFKGFAAIAGTVVASVALRGELLLIVAHILKLLGHVPKVNDENLPIQSKDVANASILNNQSSEIEQKGMFNNFGYYWMISVGISLVSYFTMSGYYQWAYYIRQKDCPEKWKCQPDRWLSAYNEKHAVVMGTINMFIGGTQSSILVCYIMNGRETALYYTLGQHGWLWEIVSVPLLFLTMDMFLFYSHKTLHHPLPYKYIHKWHHRYHSPTAFSALAMHPIEMIMHSTALESPAFLIPTHAGTFIFCLLYVYYYGIISHSGIMIESIWPWQPHSIFHDDHHKYFHCNFGFNTKLFDWLHGTIRRTDRLYTEDTFGGQGKIPVENSKEDKKSE</sequence>
<evidence type="ECO:0000256" key="3">
    <source>
        <dbReference type="ARBA" id="ARBA00022989"/>
    </source>
</evidence>
<feature type="transmembrane region" description="Helical" evidence="5">
    <location>
        <begin position="180"/>
        <end position="200"/>
    </location>
</feature>
<accession>A0A8S4N402</accession>
<dbReference type="GO" id="GO:0005506">
    <property type="term" value="F:iron ion binding"/>
    <property type="evidence" value="ECO:0007669"/>
    <property type="project" value="InterPro"/>
</dbReference>
<dbReference type="PANTHER" id="PTHR11863">
    <property type="entry name" value="STEROL DESATURASE"/>
    <property type="match status" value="1"/>
</dbReference>
<evidence type="ECO:0000256" key="4">
    <source>
        <dbReference type="ARBA" id="ARBA00023136"/>
    </source>
</evidence>
<dbReference type="Pfam" id="PF04116">
    <property type="entry name" value="FA_hydroxylase"/>
    <property type="match status" value="1"/>
</dbReference>
<gene>
    <name evidence="7" type="ORF">OFUS_LOCUS2551</name>
</gene>
<keyword evidence="2 5" id="KW-0812">Transmembrane</keyword>
<keyword evidence="4 5" id="KW-0472">Membrane</keyword>
<dbReference type="InterPro" id="IPR050307">
    <property type="entry name" value="Sterol_Desaturase_Related"/>
</dbReference>
<protein>
    <recommendedName>
        <fullName evidence="6">Fatty acid hydroxylase domain-containing protein</fullName>
    </recommendedName>
</protein>
<name>A0A8S4N402_OWEFU</name>
<evidence type="ECO:0000256" key="1">
    <source>
        <dbReference type="ARBA" id="ARBA00004370"/>
    </source>
</evidence>
<organism evidence="7 8">
    <name type="scientific">Owenia fusiformis</name>
    <name type="common">Polychaete worm</name>
    <dbReference type="NCBI Taxonomy" id="6347"/>
    <lineage>
        <taxon>Eukaryota</taxon>
        <taxon>Metazoa</taxon>
        <taxon>Spiralia</taxon>
        <taxon>Lophotrochozoa</taxon>
        <taxon>Annelida</taxon>
        <taxon>Polychaeta</taxon>
        <taxon>Sedentaria</taxon>
        <taxon>Canalipalpata</taxon>
        <taxon>Sabellida</taxon>
        <taxon>Oweniida</taxon>
        <taxon>Oweniidae</taxon>
        <taxon>Owenia</taxon>
    </lineage>
</organism>
<evidence type="ECO:0000256" key="2">
    <source>
        <dbReference type="ARBA" id="ARBA00022692"/>
    </source>
</evidence>
<comment type="caution">
    <text evidence="7">The sequence shown here is derived from an EMBL/GenBank/DDBJ whole genome shotgun (WGS) entry which is preliminary data.</text>
</comment>
<dbReference type="Proteomes" id="UP000749559">
    <property type="component" value="Unassembled WGS sequence"/>
</dbReference>
<evidence type="ECO:0000313" key="7">
    <source>
        <dbReference type="EMBL" id="CAH1775221.1"/>
    </source>
</evidence>
<feature type="transmembrane region" description="Helical" evidence="5">
    <location>
        <begin position="141"/>
        <end position="165"/>
    </location>
</feature>
<feature type="transmembrane region" description="Helical" evidence="5">
    <location>
        <begin position="90"/>
        <end position="110"/>
    </location>
</feature>
<evidence type="ECO:0000259" key="6">
    <source>
        <dbReference type="Pfam" id="PF04116"/>
    </source>
</evidence>
<keyword evidence="8" id="KW-1185">Reference proteome</keyword>
<dbReference type="GO" id="GO:0016491">
    <property type="term" value="F:oxidoreductase activity"/>
    <property type="evidence" value="ECO:0007669"/>
    <property type="project" value="InterPro"/>
</dbReference>
<comment type="subcellular location">
    <subcellularLocation>
        <location evidence="1">Membrane</location>
    </subcellularLocation>
</comment>
<proteinExistence type="predicted"/>
<dbReference type="OrthoDB" id="408954at2759"/>
<reference evidence="7" key="1">
    <citation type="submission" date="2022-03" db="EMBL/GenBank/DDBJ databases">
        <authorList>
            <person name="Martin C."/>
        </authorList>
    </citation>
    <scope>NUCLEOTIDE SEQUENCE</scope>
</reference>
<dbReference type="GO" id="GO:0008610">
    <property type="term" value="P:lipid biosynthetic process"/>
    <property type="evidence" value="ECO:0007669"/>
    <property type="project" value="InterPro"/>
</dbReference>
<feature type="transmembrane region" description="Helical" evidence="5">
    <location>
        <begin position="20"/>
        <end position="45"/>
    </location>
</feature>
<feature type="domain" description="Fatty acid hydroxylase" evidence="6">
    <location>
        <begin position="188"/>
        <end position="315"/>
    </location>
</feature>
<dbReference type="EMBL" id="CAIIXF020000001">
    <property type="protein sequence ID" value="CAH1775221.1"/>
    <property type="molecule type" value="Genomic_DNA"/>
</dbReference>
<dbReference type="InterPro" id="IPR006694">
    <property type="entry name" value="Fatty_acid_hydroxylase"/>
</dbReference>
<evidence type="ECO:0000313" key="8">
    <source>
        <dbReference type="Proteomes" id="UP000749559"/>
    </source>
</evidence>